<dbReference type="WBParaSite" id="BPAG_0001018601-mRNA-1">
    <property type="protein sequence ID" value="BPAG_0001018601-mRNA-1"/>
    <property type="gene ID" value="BPAG_0001018601"/>
</dbReference>
<dbReference type="EMBL" id="UZAD01013177">
    <property type="protein sequence ID" value="VDN91334.1"/>
    <property type="molecule type" value="Genomic_DNA"/>
</dbReference>
<evidence type="ECO:0000313" key="4">
    <source>
        <dbReference type="WBParaSite" id="BPAG_0001018601-mRNA-1"/>
    </source>
</evidence>
<keyword evidence="3" id="KW-1185">Reference proteome</keyword>
<sequence length="84" mass="9654">MNRCKSDKKYINTEKRRTVQGSQQTYKNLMCNLQKRGMRVEMVEIYKLIVIANVLIISSATITVITVTTTVIYCTITADKGYRT</sequence>
<keyword evidence="1" id="KW-1133">Transmembrane helix</keyword>
<accession>A0A0N4TNU5</accession>
<keyword evidence="1" id="KW-0812">Transmembrane</keyword>
<protein>
    <submittedName>
        <fullName evidence="4">G_PROTEIN_RECEP_F1_2 domain-containing protein</fullName>
    </submittedName>
</protein>
<keyword evidence="1" id="KW-0472">Membrane</keyword>
<gene>
    <name evidence="2" type="ORF">BPAG_LOCUS10148</name>
</gene>
<reference evidence="2 3" key="2">
    <citation type="submission" date="2018-11" db="EMBL/GenBank/DDBJ databases">
        <authorList>
            <consortium name="Pathogen Informatics"/>
        </authorList>
    </citation>
    <scope>NUCLEOTIDE SEQUENCE [LARGE SCALE GENOMIC DNA]</scope>
</reference>
<organism evidence="4">
    <name type="scientific">Brugia pahangi</name>
    <name type="common">Filarial nematode worm</name>
    <dbReference type="NCBI Taxonomy" id="6280"/>
    <lineage>
        <taxon>Eukaryota</taxon>
        <taxon>Metazoa</taxon>
        <taxon>Ecdysozoa</taxon>
        <taxon>Nematoda</taxon>
        <taxon>Chromadorea</taxon>
        <taxon>Rhabditida</taxon>
        <taxon>Spirurina</taxon>
        <taxon>Spiruromorpha</taxon>
        <taxon>Filarioidea</taxon>
        <taxon>Onchocercidae</taxon>
        <taxon>Brugia</taxon>
    </lineage>
</organism>
<evidence type="ECO:0000256" key="1">
    <source>
        <dbReference type="SAM" id="Phobius"/>
    </source>
</evidence>
<feature type="transmembrane region" description="Helical" evidence="1">
    <location>
        <begin position="45"/>
        <end position="73"/>
    </location>
</feature>
<dbReference type="Proteomes" id="UP000278627">
    <property type="component" value="Unassembled WGS sequence"/>
</dbReference>
<evidence type="ECO:0000313" key="3">
    <source>
        <dbReference type="Proteomes" id="UP000278627"/>
    </source>
</evidence>
<evidence type="ECO:0000313" key="2">
    <source>
        <dbReference type="EMBL" id="VDN91334.1"/>
    </source>
</evidence>
<name>A0A0N4TNU5_BRUPA</name>
<dbReference type="AlphaFoldDB" id="A0A0N4TNU5"/>
<proteinExistence type="predicted"/>
<reference evidence="4" key="1">
    <citation type="submission" date="2017-02" db="UniProtKB">
        <authorList>
            <consortium name="WormBaseParasite"/>
        </authorList>
    </citation>
    <scope>IDENTIFICATION</scope>
</reference>